<feature type="domain" description="Calx-beta" evidence="4">
    <location>
        <begin position="160"/>
        <end position="216"/>
    </location>
</feature>
<organism evidence="5 6">
    <name type="scientific">Gulo gulo</name>
    <name type="common">Wolverine</name>
    <name type="synonym">Gluton</name>
    <dbReference type="NCBI Taxonomy" id="48420"/>
    <lineage>
        <taxon>Eukaryota</taxon>
        <taxon>Metazoa</taxon>
        <taxon>Chordata</taxon>
        <taxon>Craniata</taxon>
        <taxon>Vertebrata</taxon>
        <taxon>Euteleostomi</taxon>
        <taxon>Mammalia</taxon>
        <taxon>Eutheria</taxon>
        <taxon>Laurasiatheria</taxon>
        <taxon>Carnivora</taxon>
        <taxon>Caniformia</taxon>
        <taxon>Musteloidea</taxon>
        <taxon>Mustelidae</taxon>
        <taxon>Guloninae</taxon>
        <taxon>Gulo</taxon>
    </lineage>
</organism>
<dbReference type="GO" id="GO:0007601">
    <property type="term" value="P:visual perception"/>
    <property type="evidence" value="ECO:0007669"/>
    <property type="project" value="TreeGrafter"/>
</dbReference>
<dbReference type="GO" id="GO:0001965">
    <property type="term" value="F:G-protein alpha-subunit binding"/>
    <property type="evidence" value="ECO:0007669"/>
    <property type="project" value="TreeGrafter"/>
</dbReference>
<accession>A0A9X9M709</accession>
<dbReference type="AlphaFoldDB" id="A0A9X9M709"/>
<evidence type="ECO:0000259" key="4">
    <source>
        <dbReference type="Pfam" id="PF03160"/>
    </source>
</evidence>
<dbReference type="GO" id="GO:0004930">
    <property type="term" value="F:G protein-coupled receptor activity"/>
    <property type="evidence" value="ECO:0007669"/>
    <property type="project" value="InterPro"/>
</dbReference>
<evidence type="ECO:0000313" key="6">
    <source>
        <dbReference type="Proteomes" id="UP000269945"/>
    </source>
</evidence>
<evidence type="ECO:0000256" key="1">
    <source>
        <dbReference type="ARBA" id="ARBA00022729"/>
    </source>
</evidence>
<evidence type="ECO:0000256" key="2">
    <source>
        <dbReference type="ARBA" id="ARBA00022737"/>
    </source>
</evidence>
<dbReference type="GO" id="GO:0071277">
    <property type="term" value="P:cellular response to calcium ion"/>
    <property type="evidence" value="ECO:0007669"/>
    <property type="project" value="TreeGrafter"/>
</dbReference>
<dbReference type="Gene3D" id="2.60.40.2030">
    <property type="match status" value="2"/>
</dbReference>
<feature type="domain" description="Calx-beta" evidence="4">
    <location>
        <begin position="12"/>
        <end position="100"/>
    </location>
</feature>
<dbReference type="SUPFAM" id="SSF141072">
    <property type="entry name" value="CalX-like"/>
    <property type="match status" value="2"/>
</dbReference>
<dbReference type="Pfam" id="PF03160">
    <property type="entry name" value="Calx-beta"/>
    <property type="match status" value="2"/>
</dbReference>
<dbReference type="InterPro" id="IPR026919">
    <property type="entry name" value="ADGRV1"/>
</dbReference>
<sequence length="240" mass="26052">MVDESLLSDDPDSYVTLTVVRSPGGKGAVRLQWTLDETAKNDLRPLNGTLLFDETESQKTIVLRTLRDTVLEEDKHFTIQLISIDEVEISPVKGSASIIIQGEKGTSGEVGIAPSSRHVLIGEPSGKYNGTAIISLVRGPVIWGEVTVYWRIFPPSVGEFAEMSGKLTMRDGQSAAVVIIQALNDDIPEEKSSYEFQLTGISEGGLLSGSSSTANITVVASDFPYGRFSFSQEQLRVLEE</sequence>
<keyword evidence="2" id="KW-0677">Repeat</keyword>
<dbReference type="GO" id="GO:0016020">
    <property type="term" value="C:membrane"/>
    <property type="evidence" value="ECO:0007669"/>
    <property type="project" value="InterPro"/>
</dbReference>
<dbReference type="GO" id="GO:0007605">
    <property type="term" value="P:sensory perception of sound"/>
    <property type="evidence" value="ECO:0007669"/>
    <property type="project" value="TreeGrafter"/>
</dbReference>
<dbReference type="PANTHER" id="PTHR46682:SF1">
    <property type="entry name" value="ADHESION G-PROTEIN COUPLED RECEPTOR V1"/>
    <property type="match status" value="1"/>
</dbReference>
<reference evidence="5 6" key="1">
    <citation type="submission" date="2018-10" db="EMBL/GenBank/DDBJ databases">
        <authorList>
            <person name="Ekblom R."/>
            <person name="Jareborg N."/>
        </authorList>
    </citation>
    <scope>NUCLEOTIDE SEQUENCE [LARGE SCALE GENOMIC DNA]</scope>
    <source>
        <tissue evidence="5">Muscle</tissue>
    </source>
</reference>
<keyword evidence="1" id="KW-0732">Signal</keyword>
<name>A0A9X9M709_GULGU</name>
<evidence type="ECO:0000256" key="3">
    <source>
        <dbReference type="ARBA" id="ARBA00022837"/>
    </source>
</evidence>
<feature type="non-terminal residue" evidence="5">
    <location>
        <position position="240"/>
    </location>
</feature>
<dbReference type="InterPro" id="IPR003644">
    <property type="entry name" value="Calx_beta"/>
</dbReference>
<dbReference type="GO" id="GO:0005737">
    <property type="term" value="C:cytoplasm"/>
    <property type="evidence" value="ECO:0007669"/>
    <property type="project" value="TreeGrafter"/>
</dbReference>
<dbReference type="Proteomes" id="UP000269945">
    <property type="component" value="Unassembled WGS sequence"/>
</dbReference>
<evidence type="ECO:0000313" key="5">
    <source>
        <dbReference type="EMBL" id="VCX38242.1"/>
    </source>
</evidence>
<gene>
    <name evidence="5" type="ORF">BN2614_LOCUS3</name>
</gene>
<dbReference type="GO" id="GO:0010855">
    <property type="term" value="F:adenylate cyclase inhibitor activity"/>
    <property type="evidence" value="ECO:0007669"/>
    <property type="project" value="TreeGrafter"/>
</dbReference>
<dbReference type="GO" id="GO:0032420">
    <property type="term" value="C:stereocilium"/>
    <property type="evidence" value="ECO:0007669"/>
    <property type="project" value="TreeGrafter"/>
</dbReference>
<keyword evidence="6" id="KW-1185">Reference proteome</keyword>
<comment type="caution">
    <text evidence="5">The sequence shown here is derived from an EMBL/GenBank/DDBJ whole genome shotgun (WGS) entry which is preliminary data.</text>
</comment>
<dbReference type="PANTHER" id="PTHR46682">
    <property type="entry name" value="ADHESION G-PROTEIN COUPLED RECEPTOR V1"/>
    <property type="match status" value="1"/>
</dbReference>
<keyword evidence="3" id="KW-0106">Calcium</keyword>
<dbReference type="EMBL" id="CYRY02043662">
    <property type="protein sequence ID" value="VCX38242.1"/>
    <property type="molecule type" value="Genomic_DNA"/>
</dbReference>
<proteinExistence type="predicted"/>
<dbReference type="InterPro" id="IPR038081">
    <property type="entry name" value="CalX-like_sf"/>
</dbReference>
<protein>
    <recommendedName>
        <fullName evidence="4">Calx-beta domain-containing protein</fullName>
    </recommendedName>
</protein>